<evidence type="ECO:0000313" key="3">
    <source>
        <dbReference type="EMBL" id="CQD25042.1"/>
    </source>
</evidence>
<dbReference type="EMBL" id="CTEF01000009">
    <property type="protein sequence ID" value="CQD25042.1"/>
    <property type="molecule type" value="Genomic_DNA"/>
</dbReference>
<protein>
    <submittedName>
        <fullName evidence="3">Secretion protein Snm4</fullName>
    </submittedName>
</protein>
<proteinExistence type="predicted"/>
<feature type="transmembrane region" description="Helical" evidence="1">
    <location>
        <begin position="80"/>
        <end position="102"/>
    </location>
</feature>
<evidence type="ECO:0000259" key="2">
    <source>
        <dbReference type="Pfam" id="PF19053"/>
    </source>
</evidence>
<feature type="transmembrane region" description="Helical" evidence="1">
    <location>
        <begin position="150"/>
        <end position="169"/>
    </location>
</feature>
<name>A0A0U1DYB6_9MYCO</name>
<keyword evidence="1" id="KW-0812">Transmembrane</keyword>
<dbReference type="AlphaFoldDB" id="A0A0U1DYB6"/>
<feature type="transmembrane region" description="Helical" evidence="1">
    <location>
        <begin position="55"/>
        <end position="74"/>
    </location>
</feature>
<dbReference type="InterPro" id="IPR006707">
    <property type="entry name" value="T7SS_EccD"/>
</dbReference>
<keyword evidence="1" id="KW-0472">Membrane</keyword>
<gene>
    <name evidence="3" type="primary">snm_3</name>
    <name evidence="3" type="ORF">BN970_06840</name>
</gene>
<accession>A0A0U1DYB6</accession>
<evidence type="ECO:0000313" key="4">
    <source>
        <dbReference type="Proteomes" id="UP000182227"/>
    </source>
</evidence>
<dbReference type="NCBIfam" id="TIGR03920">
    <property type="entry name" value="T7SS_EccD"/>
    <property type="match status" value="1"/>
</dbReference>
<keyword evidence="1" id="KW-1133">Transmembrane helix</keyword>
<organism evidence="3 4">
    <name type="scientific">Mycolicibacterium conceptionense</name>
    <dbReference type="NCBI Taxonomy" id="451644"/>
    <lineage>
        <taxon>Bacteria</taxon>
        <taxon>Bacillati</taxon>
        <taxon>Actinomycetota</taxon>
        <taxon>Actinomycetes</taxon>
        <taxon>Mycobacteriales</taxon>
        <taxon>Mycobacteriaceae</taxon>
        <taxon>Mycolicibacterium</taxon>
    </lineage>
</organism>
<sequence length="173" mass="18881">MVVGGRPVLEGPESVQQVALNTERARVHITGMLMAFSILLVIACLGLCDPHAPRRWLMVALAGVVAAAVLLHARSYTDRWQSSILAVTAVTIVAVVALRYILQLWSVPALLVGCGLIVALPTAGLIAAVIVPRSTYTPVFEQFVEWIEYLLLAAVWPLSFWVMDVFAAIRYRS</sequence>
<dbReference type="Pfam" id="PF19053">
    <property type="entry name" value="EccD"/>
    <property type="match status" value="1"/>
</dbReference>
<dbReference type="InterPro" id="IPR044049">
    <property type="entry name" value="EccD_transm"/>
</dbReference>
<evidence type="ECO:0000256" key="1">
    <source>
        <dbReference type="SAM" id="Phobius"/>
    </source>
</evidence>
<feature type="domain" description="EccD-like transmembrane" evidence="2">
    <location>
        <begin position="12"/>
        <end position="170"/>
    </location>
</feature>
<feature type="transmembrane region" description="Helical" evidence="1">
    <location>
        <begin position="27"/>
        <end position="48"/>
    </location>
</feature>
<reference evidence="3 4" key="1">
    <citation type="submission" date="2015-03" db="EMBL/GenBank/DDBJ databases">
        <authorList>
            <person name="Murphy D."/>
        </authorList>
    </citation>
    <scope>NUCLEOTIDE SEQUENCE [LARGE SCALE GENOMIC DNA]</scope>
    <source>
        <strain evidence="3 4">D16</strain>
    </source>
</reference>
<dbReference type="Proteomes" id="UP000182227">
    <property type="component" value="Unassembled WGS sequence"/>
</dbReference>
<feature type="transmembrane region" description="Helical" evidence="1">
    <location>
        <begin position="109"/>
        <end position="130"/>
    </location>
</feature>